<evidence type="ECO:0000313" key="1">
    <source>
        <dbReference type="EMBL" id="MPC75568.1"/>
    </source>
</evidence>
<name>A0A5B7I3V9_PORTR</name>
<proteinExistence type="predicted"/>
<dbReference type="Proteomes" id="UP000324222">
    <property type="component" value="Unassembled WGS sequence"/>
</dbReference>
<accession>A0A5B7I3V9</accession>
<organism evidence="1 2">
    <name type="scientific">Portunus trituberculatus</name>
    <name type="common">Swimming crab</name>
    <name type="synonym">Neptunus trituberculatus</name>
    <dbReference type="NCBI Taxonomy" id="210409"/>
    <lineage>
        <taxon>Eukaryota</taxon>
        <taxon>Metazoa</taxon>
        <taxon>Ecdysozoa</taxon>
        <taxon>Arthropoda</taxon>
        <taxon>Crustacea</taxon>
        <taxon>Multicrustacea</taxon>
        <taxon>Malacostraca</taxon>
        <taxon>Eumalacostraca</taxon>
        <taxon>Eucarida</taxon>
        <taxon>Decapoda</taxon>
        <taxon>Pleocyemata</taxon>
        <taxon>Brachyura</taxon>
        <taxon>Eubrachyura</taxon>
        <taxon>Portunoidea</taxon>
        <taxon>Portunidae</taxon>
        <taxon>Portuninae</taxon>
        <taxon>Portunus</taxon>
    </lineage>
</organism>
<reference evidence="1 2" key="1">
    <citation type="submission" date="2019-05" db="EMBL/GenBank/DDBJ databases">
        <title>Another draft genome of Portunus trituberculatus and its Hox gene families provides insights of decapod evolution.</title>
        <authorList>
            <person name="Jeong J.-H."/>
            <person name="Song I."/>
            <person name="Kim S."/>
            <person name="Choi T."/>
            <person name="Kim D."/>
            <person name="Ryu S."/>
            <person name="Kim W."/>
        </authorList>
    </citation>
    <scope>NUCLEOTIDE SEQUENCE [LARGE SCALE GENOMIC DNA]</scope>
    <source>
        <tissue evidence="1">Muscle</tissue>
    </source>
</reference>
<comment type="caution">
    <text evidence="1">The sequence shown here is derived from an EMBL/GenBank/DDBJ whole genome shotgun (WGS) entry which is preliminary data.</text>
</comment>
<protein>
    <submittedName>
        <fullName evidence="1">Uncharacterized protein</fullName>
    </submittedName>
</protein>
<gene>
    <name evidence="1" type="ORF">E2C01_069958</name>
</gene>
<evidence type="ECO:0000313" key="2">
    <source>
        <dbReference type="Proteomes" id="UP000324222"/>
    </source>
</evidence>
<sequence>MNGVPPRASLTGDGVLPLRVLARSVIGQAKVNKRCNWLA</sequence>
<dbReference type="EMBL" id="VSRR010041423">
    <property type="protein sequence ID" value="MPC75568.1"/>
    <property type="molecule type" value="Genomic_DNA"/>
</dbReference>
<dbReference type="AlphaFoldDB" id="A0A5B7I3V9"/>
<keyword evidence="2" id="KW-1185">Reference proteome</keyword>